<keyword evidence="2" id="KW-1185">Reference proteome</keyword>
<dbReference type="EMBL" id="CP132304">
    <property type="protein sequence ID" value="WLS00609.1"/>
    <property type="molecule type" value="Genomic_DNA"/>
</dbReference>
<accession>A0AA50H8P4</accession>
<reference evidence="1 2" key="1">
    <citation type="submission" date="2023-08" db="EMBL/GenBank/DDBJ databases">
        <title>Pathogen: clinical or host-associated sample.</title>
        <authorList>
            <person name="Hergert J."/>
            <person name="Casey R."/>
            <person name="Wagner J."/>
            <person name="Young E.L."/>
            <person name="Oakeson K.F."/>
        </authorList>
    </citation>
    <scope>NUCLEOTIDE SEQUENCE [LARGE SCALE GENOMIC DNA]</scope>
    <source>
        <strain evidence="1 2">1760953</strain>
        <plasmid evidence="1 2">unnamed2</plasmid>
    </source>
</reference>
<keyword evidence="1" id="KW-0614">Plasmid</keyword>
<proteinExistence type="predicted"/>
<organism evidence="1 2">
    <name type="scientific">Shinella sumterensis</name>
    <dbReference type="NCBI Taxonomy" id="1967501"/>
    <lineage>
        <taxon>Bacteria</taxon>
        <taxon>Pseudomonadati</taxon>
        <taxon>Pseudomonadota</taxon>
        <taxon>Alphaproteobacteria</taxon>
        <taxon>Hyphomicrobiales</taxon>
        <taxon>Rhizobiaceae</taxon>
        <taxon>Shinella</taxon>
    </lineage>
</organism>
<protein>
    <submittedName>
        <fullName evidence="1">Uncharacterized protein</fullName>
    </submittedName>
</protein>
<evidence type="ECO:0000313" key="1">
    <source>
        <dbReference type="EMBL" id="WLS00609.1"/>
    </source>
</evidence>
<name>A0AA50H8P4_9HYPH</name>
<sequence>MKYEDGMQILYDVLSKGVFIQFRGKSDFLKGPFPNQREAVRAAEDYCRKLGWGESRTQ</sequence>
<dbReference type="AlphaFoldDB" id="A0AA50H8P4"/>
<geneLocation type="plasmid" evidence="1 2">
    <name>unnamed2</name>
</geneLocation>
<gene>
    <name evidence="1" type="ORF">Q9313_24875</name>
</gene>
<dbReference type="RefSeq" id="WP_306040390.1">
    <property type="nucleotide sequence ID" value="NZ_CP132304.1"/>
</dbReference>
<evidence type="ECO:0000313" key="2">
    <source>
        <dbReference type="Proteomes" id="UP001234585"/>
    </source>
</evidence>
<dbReference type="Proteomes" id="UP001234585">
    <property type="component" value="Plasmid unnamed2"/>
</dbReference>